<reference evidence="4" key="1">
    <citation type="submission" date="2025-08" db="UniProtKB">
        <authorList>
            <consortium name="RefSeq"/>
        </authorList>
    </citation>
    <scope>IDENTIFICATION</scope>
</reference>
<sequence length="326" mass="35942">MRVSMTTVAMTVTLLLVSTATTGIPLKTSKAEIVTDTGLKTTDNQTPPKHGSIHQNERMTSKDVVSPIAQYVNDGQDLSASDSDNRQQRTSPLVSESYADDEKNQIPTRIRRTSQCRRQTDDELMDILQSLGQVNTRYADKSHQGFTSLMSFGTNEELDRLTKLQIEAALRGNPSAKESLPHPHINAIRTNLVTPEEANVPRIRRSVVGTTVSNFCILSGQEATQGFMRMCDSCPATTELSDDLFPRYVNEVVCSSNTDCLSGGGRCSERTLNITVLRRTEHCSVAANTSTTGQVLYVEDWEPAEQRIRVACECDVGIQSVFATYV</sequence>
<feature type="chain" id="PRO_5034474566" evidence="2">
    <location>
        <begin position="24"/>
        <end position="326"/>
    </location>
</feature>
<keyword evidence="3" id="KW-1185">Reference proteome</keyword>
<organism evidence="3 4">
    <name type="scientific">Acanthaster planci</name>
    <name type="common">Crown-of-thorns starfish</name>
    <dbReference type="NCBI Taxonomy" id="133434"/>
    <lineage>
        <taxon>Eukaryota</taxon>
        <taxon>Metazoa</taxon>
        <taxon>Echinodermata</taxon>
        <taxon>Eleutherozoa</taxon>
        <taxon>Asterozoa</taxon>
        <taxon>Asteroidea</taxon>
        <taxon>Valvatacea</taxon>
        <taxon>Valvatida</taxon>
        <taxon>Acanthasteridae</taxon>
        <taxon>Acanthaster</taxon>
    </lineage>
</organism>
<evidence type="ECO:0000256" key="1">
    <source>
        <dbReference type="SAM" id="MobiDB-lite"/>
    </source>
</evidence>
<dbReference type="PANTHER" id="PTHR33995">
    <property type="entry name" value="PROTEIN CBG18546"/>
    <property type="match status" value="1"/>
</dbReference>
<gene>
    <name evidence="4" type="primary">LOC110982466</name>
</gene>
<dbReference type="GeneID" id="110982466"/>
<protein>
    <submittedName>
        <fullName evidence="4">Uncharacterized protein LOC110982466</fullName>
    </submittedName>
</protein>
<dbReference type="InterPro" id="IPR029034">
    <property type="entry name" value="Cystine-knot_cytokine"/>
</dbReference>
<keyword evidence="2" id="KW-0732">Signal</keyword>
<dbReference type="OrthoDB" id="5977230at2759"/>
<proteinExistence type="predicted"/>
<dbReference type="Proteomes" id="UP000694845">
    <property type="component" value="Unplaced"/>
</dbReference>
<feature type="signal peptide" evidence="2">
    <location>
        <begin position="1"/>
        <end position="23"/>
    </location>
</feature>
<evidence type="ECO:0000313" key="4">
    <source>
        <dbReference type="RefSeq" id="XP_022096563.1"/>
    </source>
</evidence>
<name>A0A8B7YTE1_ACAPL</name>
<feature type="region of interest" description="Disordered" evidence="1">
    <location>
        <begin position="75"/>
        <end position="105"/>
    </location>
</feature>
<evidence type="ECO:0000256" key="2">
    <source>
        <dbReference type="SAM" id="SignalP"/>
    </source>
</evidence>
<dbReference type="SUPFAM" id="SSF57501">
    <property type="entry name" value="Cystine-knot cytokines"/>
    <property type="match status" value="1"/>
</dbReference>
<dbReference type="PANTHER" id="PTHR33995:SF7">
    <property type="entry name" value="BURSICON SUBUNIT ALPHA-RELATED"/>
    <property type="match status" value="1"/>
</dbReference>
<dbReference type="RefSeq" id="XP_022096563.1">
    <property type="nucleotide sequence ID" value="XM_022240871.1"/>
</dbReference>
<accession>A0A8B7YTE1</accession>
<evidence type="ECO:0000313" key="3">
    <source>
        <dbReference type="Proteomes" id="UP000694845"/>
    </source>
</evidence>
<feature type="compositionally biased region" description="Polar residues" evidence="1">
    <location>
        <begin position="76"/>
        <end position="94"/>
    </location>
</feature>
<dbReference type="KEGG" id="aplc:110982466"/>
<dbReference type="Gene3D" id="2.10.90.10">
    <property type="entry name" value="Cystine-knot cytokines"/>
    <property type="match status" value="1"/>
</dbReference>
<dbReference type="OMA" id="GRCADRT"/>
<feature type="region of interest" description="Disordered" evidence="1">
    <location>
        <begin position="39"/>
        <end position="61"/>
    </location>
</feature>
<dbReference type="AlphaFoldDB" id="A0A8B7YTE1"/>